<gene>
    <name evidence="1" type="ORF">O0235_04910</name>
</gene>
<accession>A0ABY7MA14</accession>
<name>A0ABY7MA14_9CHLR</name>
<evidence type="ECO:0000313" key="1">
    <source>
        <dbReference type="EMBL" id="WBL36904.1"/>
    </source>
</evidence>
<organism evidence="1 2">
    <name type="scientific">Tepidiforma flava</name>
    <dbReference type="NCBI Taxonomy" id="3004094"/>
    <lineage>
        <taxon>Bacteria</taxon>
        <taxon>Bacillati</taxon>
        <taxon>Chloroflexota</taxon>
        <taxon>Tepidiformia</taxon>
        <taxon>Tepidiformales</taxon>
        <taxon>Tepidiformaceae</taxon>
        <taxon>Tepidiforma</taxon>
    </lineage>
</organism>
<proteinExistence type="predicted"/>
<keyword evidence="2" id="KW-1185">Reference proteome</keyword>
<dbReference type="EMBL" id="CP115149">
    <property type="protein sequence ID" value="WBL36904.1"/>
    <property type="molecule type" value="Genomic_DNA"/>
</dbReference>
<protein>
    <submittedName>
        <fullName evidence="1">Uncharacterized protein</fullName>
    </submittedName>
</protein>
<dbReference type="RefSeq" id="WP_270057420.1">
    <property type="nucleotide sequence ID" value="NZ_CP115149.1"/>
</dbReference>
<reference evidence="1 2" key="1">
    <citation type="journal article" date="2023" name="ISME J.">
        <title>Thermophilic Dehalococcoidia with unusual traits shed light on an unexpected past.</title>
        <authorList>
            <person name="Palmer M."/>
            <person name="Covington J.K."/>
            <person name="Zhou E.M."/>
            <person name="Thomas S.C."/>
            <person name="Habib N."/>
            <person name="Seymour C.O."/>
            <person name="Lai D."/>
            <person name="Johnston J."/>
            <person name="Hashimi A."/>
            <person name="Jiao J.Y."/>
            <person name="Muok A.R."/>
            <person name="Liu L."/>
            <person name="Xian W.D."/>
            <person name="Zhi X.Y."/>
            <person name="Li M.M."/>
            <person name="Silva L.P."/>
            <person name="Bowen B.P."/>
            <person name="Louie K."/>
            <person name="Briegel A."/>
            <person name="Pett-Ridge J."/>
            <person name="Weber P.K."/>
            <person name="Tocheva E.I."/>
            <person name="Woyke T."/>
            <person name="Northen T.R."/>
            <person name="Mayali X."/>
            <person name="Li W.J."/>
            <person name="Hedlund B.P."/>
        </authorList>
    </citation>
    <scope>NUCLEOTIDE SEQUENCE [LARGE SCALE GENOMIC DNA]</scope>
    <source>
        <strain evidence="1 2">YIM 72310</strain>
    </source>
</reference>
<evidence type="ECO:0000313" key="2">
    <source>
        <dbReference type="Proteomes" id="UP001212803"/>
    </source>
</evidence>
<sequence>MRPDFGWRSWKMRVVCAWCGAVLADGEGQVSHGICPGCSELFERAYLRALRERAWRQRRASRPRAGAPLPGFEAALAGRGACAGRGVTSAAVR</sequence>
<dbReference type="Proteomes" id="UP001212803">
    <property type="component" value="Chromosome"/>
</dbReference>